<accession>A0ABV9WJ08</accession>
<evidence type="ECO:0000259" key="1">
    <source>
        <dbReference type="Pfam" id="PF00144"/>
    </source>
</evidence>
<dbReference type="Gene3D" id="3.40.710.10">
    <property type="entry name" value="DD-peptidase/beta-lactamase superfamily"/>
    <property type="match status" value="1"/>
</dbReference>
<dbReference type="PANTHER" id="PTHR43319:SF3">
    <property type="entry name" value="BETA-LACTAMASE-RELATED DOMAIN-CONTAINING PROTEIN"/>
    <property type="match status" value="1"/>
</dbReference>
<dbReference type="RefSeq" id="WP_380128727.1">
    <property type="nucleotide sequence ID" value="NZ_JBHSIU010000130.1"/>
</dbReference>
<proteinExistence type="predicted"/>
<protein>
    <submittedName>
        <fullName evidence="2">Serine hydrolase domain-containing protein</fullName>
    </submittedName>
</protein>
<dbReference type="SUPFAM" id="SSF56601">
    <property type="entry name" value="beta-lactamase/transpeptidase-like"/>
    <property type="match status" value="1"/>
</dbReference>
<dbReference type="InterPro" id="IPR012338">
    <property type="entry name" value="Beta-lactam/transpept-like"/>
</dbReference>
<dbReference type="PANTHER" id="PTHR43319">
    <property type="entry name" value="BETA-LACTAMASE-RELATED"/>
    <property type="match status" value="1"/>
</dbReference>
<dbReference type="InterPro" id="IPR052907">
    <property type="entry name" value="Beta-lactamase/esterase"/>
</dbReference>
<evidence type="ECO:0000313" key="2">
    <source>
        <dbReference type="EMBL" id="MFC5008075.1"/>
    </source>
</evidence>
<feature type="domain" description="Beta-lactamase-related" evidence="1">
    <location>
        <begin position="27"/>
        <end position="384"/>
    </location>
</feature>
<sequence>MVFKVDVPPDLVQGDVDEGYGPVADAFRRNFAERGEIGAACAVYRDGRKVVDLWGGYRDGRTRTPWRPDTLVTVFSTTKGVSGLAIAVAHARGWIDYDATVATYWPEFARNGKETVTVRQLLAHQAGLAAIDRPLTVTDLADLDVVADALADQRPAWEPGTRHGYHAISLGWYEGELLRRVDPAKRSLGRFFAEEIAAPLNAEFHVGVPDTVDPERIAFIHGYQPAELLLHLGTMPRGFVFGFLNPRSVTARSFANPKVLSKTGNYNLPEVRRLELPAANGTGEVRAIARVYGDAATGGGTLGLTPATLEALRRPAEPPSGGLRDVVLRVPTIFSLGYVKPFPRLRFGAAGDQAFGTPGAGGSFGFADPETGIGFAYAMNRAGFHLWDDPRELALRESLYRTVLGERSQRPDQD</sequence>
<organism evidence="2 3">
    <name type="scientific">Dactylosporangium cerinum</name>
    <dbReference type="NCBI Taxonomy" id="1434730"/>
    <lineage>
        <taxon>Bacteria</taxon>
        <taxon>Bacillati</taxon>
        <taxon>Actinomycetota</taxon>
        <taxon>Actinomycetes</taxon>
        <taxon>Micromonosporales</taxon>
        <taxon>Micromonosporaceae</taxon>
        <taxon>Dactylosporangium</taxon>
    </lineage>
</organism>
<dbReference type="Proteomes" id="UP001595912">
    <property type="component" value="Unassembled WGS sequence"/>
</dbReference>
<dbReference type="InterPro" id="IPR001466">
    <property type="entry name" value="Beta-lactam-related"/>
</dbReference>
<keyword evidence="3" id="KW-1185">Reference proteome</keyword>
<comment type="caution">
    <text evidence="2">The sequence shown here is derived from an EMBL/GenBank/DDBJ whole genome shotgun (WGS) entry which is preliminary data.</text>
</comment>
<dbReference type="GO" id="GO:0016787">
    <property type="term" value="F:hydrolase activity"/>
    <property type="evidence" value="ECO:0007669"/>
    <property type="project" value="UniProtKB-KW"/>
</dbReference>
<gene>
    <name evidence="2" type="ORF">ACFPIJ_60965</name>
</gene>
<dbReference type="EMBL" id="JBHSIU010000130">
    <property type="protein sequence ID" value="MFC5008075.1"/>
    <property type="molecule type" value="Genomic_DNA"/>
</dbReference>
<keyword evidence="2" id="KW-0378">Hydrolase</keyword>
<evidence type="ECO:0000313" key="3">
    <source>
        <dbReference type="Proteomes" id="UP001595912"/>
    </source>
</evidence>
<dbReference type="Pfam" id="PF00144">
    <property type="entry name" value="Beta-lactamase"/>
    <property type="match status" value="1"/>
</dbReference>
<reference evidence="3" key="1">
    <citation type="journal article" date="2019" name="Int. J. Syst. Evol. Microbiol.">
        <title>The Global Catalogue of Microorganisms (GCM) 10K type strain sequencing project: providing services to taxonomists for standard genome sequencing and annotation.</title>
        <authorList>
            <consortium name="The Broad Institute Genomics Platform"/>
            <consortium name="The Broad Institute Genome Sequencing Center for Infectious Disease"/>
            <person name="Wu L."/>
            <person name="Ma J."/>
        </authorList>
    </citation>
    <scope>NUCLEOTIDE SEQUENCE [LARGE SCALE GENOMIC DNA]</scope>
    <source>
        <strain evidence="3">CGMCC 4.7152</strain>
    </source>
</reference>
<name>A0ABV9WJ08_9ACTN</name>